<dbReference type="OrthoDB" id="9835793at2759"/>
<dbReference type="InterPro" id="IPR013783">
    <property type="entry name" value="Ig-like_fold"/>
</dbReference>
<sequence>MRQNNNKNMLGRLSAAGGQKMEELIAVVGGNITLTDSILQRGFLLFKGSNIASLRKGEFDIEDKTYENRVHWNKQTGLFTITDLQKNDSGLYKLESKTESVFSSYQLRVFGLEATQLREELKSRVSTGRSREEAELLWVRTCWPLCHHRLVFLPTQHSSQQPSELLFSRRTAGAGTRSGGESITAGHKTEELRVVGGNITLPDSVLQNGFLSINGRIIALVRKGEFGIEDHSYVDKVHWNKQTGLFTITDLQISDSGDYNINFDMGPVYSFSLRVFALSCDL</sequence>
<dbReference type="AlphaFoldDB" id="A0A8S4BPD6"/>
<name>A0A8S4BPD6_9TELE</name>
<dbReference type="PANTHER" id="PTHR21063">
    <property type="entry name" value="LFA-3"/>
    <property type="match status" value="1"/>
</dbReference>
<protein>
    <submittedName>
        <fullName evidence="1">(Atlantic silverside) hypothetical protein</fullName>
    </submittedName>
</protein>
<dbReference type="PANTHER" id="PTHR21063:SF4">
    <property type="entry name" value="CD48 ANTIGEN-RELATED"/>
    <property type="match status" value="1"/>
</dbReference>
<comment type="caution">
    <text evidence="1">The sequence shown here is derived from an EMBL/GenBank/DDBJ whole genome shotgun (WGS) entry which is preliminary data.</text>
</comment>
<dbReference type="Gene3D" id="2.60.40.10">
    <property type="entry name" value="Immunoglobulins"/>
    <property type="match status" value="2"/>
</dbReference>
<keyword evidence="2" id="KW-1185">Reference proteome</keyword>
<evidence type="ECO:0000313" key="1">
    <source>
        <dbReference type="EMBL" id="CAG6019476.1"/>
    </source>
</evidence>
<evidence type="ECO:0000313" key="2">
    <source>
        <dbReference type="Proteomes" id="UP000677803"/>
    </source>
</evidence>
<gene>
    <name evidence="1" type="ORF">MMEN_LOCUS21112</name>
</gene>
<proteinExistence type="predicted"/>
<dbReference type="Proteomes" id="UP000677803">
    <property type="component" value="Unassembled WGS sequence"/>
</dbReference>
<dbReference type="SUPFAM" id="SSF48726">
    <property type="entry name" value="Immunoglobulin"/>
    <property type="match status" value="1"/>
</dbReference>
<dbReference type="InterPro" id="IPR036179">
    <property type="entry name" value="Ig-like_dom_sf"/>
</dbReference>
<accession>A0A8S4BPD6</accession>
<reference evidence="1" key="1">
    <citation type="submission" date="2021-05" db="EMBL/GenBank/DDBJ databases">
        <authorList>
            <person name="Tigano A."/>
        </authorList>
    </citation>
    <scope>NUCLEOTIDE SEQUENCE</scope>
</reference>
<dbReference type="EMBL" id="CAJRST010040333">
    <property type="protein sequence ID" value="CAG6019476.1"/>
    <property type="molecule type" value="Genomic_DNA"/>
</dbReference>
<organism evidence="1 2">
    <name type="scientific">Menidia menidia</name>
    <name type="common">Atlantic silverside</name>
    <dbReference type="NCBI Taxonomy" id="238744"/>
    <lineage>
        <taxon>Eukaryota</taxon>
        <taxon>Metazoa</taxon>
        <taxon>Chordata</taxon>
        <taxon>Craniata</taxon>
        <taxon>Vertebrata</taxon>
        <taxon>Euteleostomi</taxon>
        <taxon>Actinopterygii</taxon>
        <taxon>Neopterygii</taxon>
        <taxon>Teleostei</taxon>
        <taxon>Neoteleostei</taxon>
        <taxon>Acanthomorphata</taxon>
        <taxon>Ovalentaria</taxon>
        <taxon>Atherinomorphae</taxon>
        <taxon>Atheriniformes</taxon>
        <taxon>Atherinopsidae</taxon>
        <taxon>Menidiinae</taxon>
        <taxon>Menidia</taxon>
    </lineage>
</organism>